<organism evidence="3 4">
    <name type="scientific">Stenotrophomonas indicatrix</name>
    <dbReference type="NCBI Taxonomy" id="2045451"/>
    <lineage>
        <taxon>Bacteria</taxon>
        <taxon>Pseudomonadati</taxon>
        <taxon>Pseudomonadota</taxon>
        <taxon>Gammaproteobacteria</taxon>
        <taxon>Lysobacterales</taxon>
        <taxon>Lysobacteraceae</taxon>
        <taxon>Stenotrophomonas</taxon>
    </lineage>
</organism>
<name>A0A1W1H389_9GAMM</name>
<accession>A0A1W1H389</accession>
<gene>
    <name evidence="3" type="ORF">SAMN04488690_3831</name>
</gene>
<dbReference type="RefSeq" id="WP_080150503.1">
    <property type="nucleotide sequence ID" value="NZ_FWEU01000006.1"/>
</dbReference>
<dbReference type="EMBL" id="FWEU01000006">
    <property type="protein sequence ID" value="SLM26073.1"/>
    <property type="molecule type" value="Genomic_DNA"/>
</dbReference>
<feature type="chain" id="PRO_5012800024" description="CopY family transcriptional regulator" evidence="2">
    <location>
        <begin position="24"/>
        <end position="128"/>
    </location>
</feature>
<protein>
    <recommendedName>
        <fullName evidence="5">CopY family transcriptional regulator</fullName>
    </recommendedName>
</protein>
<feature type="compositionally biased region" description="Pro residues" evidence="1">
    <location>
        <begin position="115"/>
        <end position="128"/>
    </location>
</feature>
<sequence length="128" mass="13308">MSLASTLLRVVLMLSLLLNGLNAAMASGHEDMGRMAHAMASAMTDEGDADCHHHAGMTADEAPQAKAPAHDAHCRIKDCVRSCAQHPLLAVQALPFLTGPGLSLTPQPMPANGRPAPPLPPISRPPIG</sequence>
<proteinExistence type="predicted"/>
<reference evidence="4" key="1">
    <citation type="submission" date="2016-10" db="EMBL/GenBank/DDBJ databases">
        <authorList>
            <person name="Varghese N."/>
            <person name="Submissions S."/>
        </authorList>
    </citation>
    <scope>NUCLEOTIDE SEQUENCE [LARGE SCALE GENOMIC DNA]</scope>
    <source>
        <strain evidence="4">92MFCol6.1</strain>
    </source>
</reference>
<dbReference type="InterPro" id="IPR048034">
    <property type="entry name" value="CopL-like"/>
</dbReference>
<evidence type="ECO:0000313" key="3">
    <source>
        <dbReference type="EMBL" id="SLM26073.1"/>
    </source>
</evidence>
<dbReference type="AlphaFoldDB" id="A0A1W1H389"/>
<dbReference type="Proteomes" id="UP000191133">
    <property type="component" value="Unassembled WGS sequence"/>
</dbReference>
<evidence type="ECO:0000256" key="2">
    <source>
        <dbReference type="SAM" id="SignalP"/>
    </source>
</evidence>
<evidence type="ECO:0008006" key="5">
    <source>
        <dbReference type="Google" id="ProtNLM"/>
    </source>
</evidence>
<keyword evidence="2" id="KW-0732">Signal</keyword>
<feature type="region of interest" description="Disordered" evidence="1">
    <location>
        <begin position="102"/>
        <end position="128"/>
    </location>
</feature>
<evidence type="ECO:0000256" key="1">
    <source>
        <dbReference type="SAM" id="MobiDB-lite"/>
    </source>
</evidence>
<dbReference type="NCBIfam" id="NF033807">
    <property type="entry name" value="CopL_fam"/>
    <property type="match status" value="1"/>
</dbReference>
<evidence type="ECO:0000313" key="4">
    <source>
        <dbReference type="Proteomes" id="UP000191133"/>
    </source>
</evidence>
<feature type="signal peptide" evidence="2">
    <location>
        <begin position="1"/>
        <end position="23"/>
    </location>
</feature>